<gene>
    <name evidence="5" type="ORF">PIIN_03968</name>
</gene>
<evidence type="ECO:0000259" key="4">
    <source>
        <dbReference type="PROSITE" id="PS51186"/>
    </source>
</evidence>
<dbReference type="Pfam" id="PF00583">
    <property type="entry name" value="Acetyltransf_1"/>
    <property type="match status" value="1"/>
</dbReference>
<keyword evidence="6" id="KW-1185">Reference proteome</keyword>
<organism evidence="5 6">
    <name type="scientific">Serendipita indica (strain DSM 11827)</name>
    <name type="common">Root endophyte fungus</name>
    <name type="synonym">Piriformospora indica</name>
    <dbReference type="NCBI Taxonomy" id="1109443"/>
    <lineage>
        <taxon>Eukaryota</taxon>
        <taxon>Fungi</taxon>
        <taxon>Dikarya</taxon>
        <taxon>Basidiomycota</taxon>
        <taxon>Agaricomycotina</taxon>
        <taxon>Agaricomycetes</taxon>
        <taxon>Sebacinales</taxon>
        <taxon>Serendipitaceae</taxon>
        <taxon>Serendipita</taxon>
    </lineage>
</organism>
<evidence type="ECO:0000256" key="3">
    <source>
        <dbReference type="SAM" id="MobiDB-lite"/>
    </source>
</evidence>
<evidence type="ECO:0000313" key="5">
    <source>
        <dbReference type="EMBL" id="CCA70028.1"/>
    </source>
</evidence>
<dbReference type="SUPFAM" id="SSF55729">
    <property type="entry name" value="Acyl-CoA N-acyltransferases (Nat)"/>
    <property type="match status" value="1"/>
</dbReference>
<keyword evidence="2" id="KW-0012">Acyltransferase</keyword>
<keyword evidence="1" id="KW-0808">Transferase</keyword>
<dbReference type="FunFam" id="3.40.630.30:FF:000006">
    <property type="entry name" value="Putative n-alpha-acetyltransferase 50"/>
    <property type="match status" value="1"/>
</dbReference>
<dbReference type="PROSITE" id="PS51186">
    <property type="entry name" value="GNAT"/>
    <property type="match status" value="1"/>
</dbReference>
<dbReference type="PANTHER" id="PTHR42919:SF8">
    <property type="entry name" value="N-ALPHA-ACETYLTRANSFERASE 50"/>
    <property type="match status" value="1"/>
</dbReference>
<protein>
    <recommendedName>
        <fullName evidence="4">N-acetyltransferase domain-containing protein</fullName>
    </recommendedName>
</protein>
<proteinExistence type="predicted"/>
<dbReference type="EMBL" id="CAFZ01000070">
    <property type="protein sequence ID" value="CCA70028.1"/>
    <property type="molecule type" value="Genomic_DNA"/>
</dbReference>
<evidence type="ECO:0000313" key="6">
    <source>
        <dbReference type="Proteomes" id="UP000007148"/>
    </source>
</evidence>
<dbReference type="CDD" id="cd04301">
    <property type="entry name" value="NAT_SF"/>
    <property type="match status" value="1"/>
</dbReference>
<feature type="compositionally biased region" description="Basic and acidic residues" evidence="3">
    <location>
        <begin position="203"/>
        <end position="216"/>
    </location>
</feature>
<dbReference type="Gene3D" id="3.40.630.30">
    <property type="match status" value="1"/>
</dbReference>
<dbReference type="eggNOG" id="KOG3138">
    <property type="taxonomic scope" value="Eukaryota"/>
</dbReference>
<evidence type="ECO:0000256" key="1">
    <source>
        <dbReference type="ARBA" id="ARBA00022679"/>
    </source>
</evidence>
<dbReference type="STRING" id="1109443.G4TFF0"/>
<dbReference type="OrthoDB" id="47374at2759"/>
<dbReference type="InterPro" id="IPR000182">
    <property type="entry name" value="GNAT_dom"/>
</dbReference>
<evidence type="ECO:0000256" key="2">
    <source>
        <dbReference type="ARBA" id="ARBA00023315"/>
    </source>
</evidence>
<dbReference type="InParanoid" id="G4TFF0"/>
<dbReference type="HOGENOM" id="CLU_013985_5_3_1"/>
<feature type="region of interest" description="Disordered" evidence="3">
    <location>
        <begin position="201"/>
        <end position="228"/>
    </location>
</feature>
<reference evidence="5 6" key="1">
    <citation type="journal article" date="2011" name="PLoS Pathog.">
        <title>Endophytic Life Strategies Decoded by Genome and Transcriptome Analyses of the Mutualistic Root Symbiont Piriformospora indica.</title>
        <authorList>
            <person name="Zuccaro A."/>
            <person name="Lahrmann U."/>
            <person name="Guldener U."/>
            <person name="Langen G."/>
            <person name="Pfiffi S."/>
            <person name="Biedenkopf D."/>
            <person name="Wong P."/>
            <person name="Samans B."/>
            <person name="Grimm C."/>
            <person name="Basiewicz M."/>
            <person name="Murat C."/>
            <person name="Martin F."/>
            <person name="Kogel K.H."/>
        </authorList>
    </citation>
    <scope>NUCLEOTIDE SEQUENCE [LARGE SCALE GENOMIC DNA]</scope>
    <source>
        <strain evidence="5 6">DSM 11827</strain>
    </source>
</reference>
<dbReference type="PANTHER" id="PTHR42919">
    <property type="entry name" value="N-ALPHA-ACETYLTRANSFERASE"/>
    <property type="match status" value="1"/>
</dbReference>
<dbReference type="Proteomes" id="UP000007148">
    <property type="component" value="Unassembled WGS sequence"/>
</dbReference>
<feature type="domain" description="N-acetyltransferase" evidence="4">
    <location>
        <begin position="43"/>
        <end position="199"/>
    </location>
</feature>
<dbReference type="GO" id="GO:0016747">
    <property type="term" value="F:acyltransferase activity, transferring groups other than amino-acyl groups"/>
    <property type="evidence" value="ECO:0007669"/>
    <property type="project" value="InterPro"/>
</dbReference>
<dbReference type="OMA" id="ICCRLET"/>
<dbReference type="AlphaFoldDB" id="G4TFF0"/>
<comment type="caution">
    <text evidence="5">The sequence shown here is derived from an EMBL/GenBank/DDBJ whole genome shotgun (WGS) entry which is preliminary data.</text>
</comment>
<accession>G4TFF0</accession>
<dbReference type="InterPro" id="IPR051556">
    <property type="entry name" value="N-term/lysine_N-AcTrnsfr"/>
</dbReference>
<sequence length="228" mass="25575">MPESCFNESSVNSLSGVLSLVLYQNMATQDAQPIARTKKTSSISLAPVNKNNVGTLRKLLSVILPVIYTDRFFTEVLLPETEEYCQLVYYNDIPVGTVCSRIETDESHKEAKLYIMTMGVLAPYRSLGLGTHALKHVLNAASTSTAKPYIKAIYLHVQINNEAAKRFYERNGFKEVGVVENYYKKIEPRAAWVMEWTAPPRPAEAEKTEKSDEKQPAKAQGKGGKKRR</sequence>
<dbReference type="GO" id="GO:0031415">
    <property type="term" value="C:NatA complex"/>
    <property type="evidence" value="ECO:0007669"/>
    <property type="project" value="TreeGrafter"/>
</dbReference>
<name>G4TFF0_SERID</name>
<dbReference type="InterPro" id="IPR016181">
    <property type="entry name" value="Acyl_CoA_acyltransferase"/>
</dbReference>
<dbReference type="GO" id="GO:0007064">
    <property type="term" value="P:mitotic sister chromatid cohesion"/>
    <property type="evidence" value="ECO:0007669"/>
    <property type="project" value="TreeGrafter"/>
</dbReference>